<dbReference type="KEGG" id="ete:ETEE_1345"/>
<accession>A0A076LQA5</accession>
<keyword evidence="1" id="KW-1133">Transmembrane helix</keyword>
<feature type="transmembrane region" description="Helical" evidence="1">
    <location>
        <begin position="129"/>
        <end position="150"/>
    </location>
</feature>
<feature type="transmembrane region" description="Helical" evidence="1">
    <location>
        <begin position="44"/>
        <end position="64"/>
    </location>
</feature>
<keyword evidence="1" id="KW-0472">Membrane</keyword>
<dbReference type="AlphaFoldDB" id="A0A076LQA5"/>
<sequence>MRLLRRENRNYNLVALLGGAVSGTLTAALLSLGTLCAGRALPAWPTLMSIGIISALSSAFAFLLSHYAGLRDSLLHAEHQLNLTVSGRLASGVLGRKILRQTLLATLYAAVCYLLFFSLPFLISRPFPALAWLPGAVTLLLIAVISAALARVMQSRLPATLGLVLSGFALCVLIGTLLRYR</sequence>
<reference evidence="2 3" key="1">
    <citation type="journal article" date="2012" name="PLoS ONE">
        <title>Edwardsiella comparative phylogenomics reveal the new intra/inter-species taxonomic relationships, virulence evolution and niche adaptation mechanisms.</title>
        <authorList>
            <person name="Yang M."/>
            <person name="Lv Y."/>
            <person name="Xiao J."/>
            <person name="Wu H."/>
            <person name="Zheng H."/>
            <person name="Liu Q."/>
            <person name="Zhang Y."/>
            <person name="Wang Q."/>
        </authorList>
    </citation>
    <scope>NUCLEOTIDE SEQUENCE [LARGE SCALE GENOMIC DNA]</scope>
    <source>
        <strain evidence="3">080813</strain>
    </source>
</reference>
<dbReference type="RefSeq" id="WP_034164837.1">
    <property type="nucleotide sequence ID" value="NZ_CP006664.1"/>
</dbReference>
<gene>
    <name evidence="2" type="ORF">ETEE_1345</name>
</gene>
<protein>
    <submittedName>
        <fullName evidence="2">Uncharacterized protein</fullName>
    </submittedName>
</protein>
<keyword evidence="1" id="KW-0812">Transmembrane</keyword>
<dbReference type="HOGENOM" id="CLU_1576017_0_0_6"/>
<feature type="transmembrane region" description="Helical" evidence="1">
    <location>
        <begin position="103"/>
        <end position="123"/>
    </location>
</feature>
<feature type="transmembrane region" description="Helical" evidence="1">
    <location>
        <begin position="157"/>
        <end position="178"/>
    </location>
</feature>
<dbReference type="EMBL" id="CP006664">
    <property type="protein sequence ID" value="AIJ07799.1"/>
    <property type="molecule type" value="Genomic_DNA"/>
</dbReference>
<dbReference type="Proteomes" id="UP000028681">
    <property type="component" value="Chromosome"/>
</dbReference>
<organism evidence="2 3">
    <name type="scientific">Edwardsiella anguillarum ET080813</name>
    <dbReference type="NCBI Taxonomy" id="667120"/>
    <lineage>
        <taxon>Bacteria</taxon>
        <taxon>Pseudomonadati</taxon>
        <taxon>Pseudomonadota</taxon>
        <taxon>Gammaproteobacteria</taxon>
        <taxon>Enterobacterales</taxon>
        <taxon>Hafniaceae</taxon>
        <taxon>Edwardsiella</taxon>
    </lineage>
</organism>
<dbReference type="GeneID" id="33938986"/>
<feature type="transmembrane region" description="Helical" evidence="1">
    <location>
        <begin position="12"/>
        <end position="32"/>
    </location>
</feature>
<evidence type="ECO:0000313" key="3">
    <source>
        <dbReference type="Proteomes" id="UP000028681"/>
    </source>
</evidence>
<proteinExistence type="predicted"/>
<name>A0A076LQA5_9GAMM</name>
<evidence type="ECO:0000256" key="1">
    <source>
        <dbReference type="SAM" id="Phobius"/>
    </source>
</evidence>
<evidence type="ECO:0000313" key="2">
    <source>
        <dbReference type="EMBL" id="AIJ07799.1"/>
    </source>
</evidence>